<dbReference type="EMBL" id="CASHTH010002284">
    <property type="protein sequence ID" value="CAI8027518.1"/>
    <property type="molecule type" value="Genomic_DNA"/>
</dbReference>
<keyword evidence="2" id="KW-1185">Reference proteome</keyword>
<evidence type="ECO:0000313" key="2">
    <source>
        <dbReference type="Proteomes" id="UP001174909"/>
    </source>
</evidence>
<comment type="caution">
    <text evidence="1">The sequence shown here is derived from an EMBL/GenBank/DDBJ whole genome shotgun (WGS) entry which is preliminary data.</text>
</comment>
<proteinExistence type="predicted"/>
<dbReference type="AlphaFoldDB" id="A0AA35WN30"/>
<accession>A0AA35WN30</accession>
<dbReference type="Proteomes" id="UP001174909">
    <property type="component" value="Unassembled WGS sequence"/>
</dbReference>
<gene>
    <name evidence="1" type="ORF">GBAR_LOCUS15733</name>
</gene>
<feature type="non-terminal residue" evidence="1">
    <location>
        <position position="115"/>
    </location>
</feature>
<evidence type="ECO:0000313" key="1">
    <source>
        <dbReference type="EMBL" id="CAI8027518.1"/>
    </source>
</evidence>
<organism evidence="1 2">
    <name type="scientific">Geodia barretti</name>
    <name type="common">Barrett's horny sponge</name>
    <dbReference type="NCBI Taxonomy" id="519541"/>
    <lineage>
        <taxon>Eukaryota</taxon>
        <taxon>Metazoa</taxon>
        <taxon>Porifera</taxon>
        <taxon>Demospongiae</taxon>
        <taxon>Heteroscleromorpha</taxon>
        <taxon>Tetractinellida</taxon>
        <taxon>Astrophorina</taxon>
        <taxon>Geodiidae</taxon>
        <taxon>Geodia</taxon>
    </lineage>
</organism>
<sequence length="115" mass="13117">MHKVPFPLDMYRCFETGVDMFHQRGQGKRKQHNLGQPLLPWKKSFPRWDSNPQHPALQTRADSTYCTCIQCQGCNKQLRPGSPHVHKPPLYARAVLCAFALQHVSCVHKGLGGRL</sequence>
<name>A0AA35WN30_GEOBA</name>
<protein>
    <submittedName>
        <fullName evidence="1">Uncharacterized protein</fullName>
    </submittedName>
</protein>
<reference evidence="1" key="1">
    <citation type="submission" date="2023-03" db="EMBL/GenBank/DDBJ databases">
        <authorList>
            <person name="Steffen K."/>
            <person name="Cardenas P."/>
        </authorList>
    </citation>
    <scope>NUCLEOTIDE SEQUENCE</scope>
</reference>